<evidence type="ECO:0000256" key="12">
    <source>
        <dbReference type="ARBA" id="ARBA00034000"/>
    </source>
</evidence>
<dbReference type="Proteomes" id="UP000230956">
    <property type="component" value="Unassembled WGS sequence"/>
</dbReference>
<evidence type="ECO:0000256" key="13">
    <source>
        <dbReference type="PIRSR" id="PIRSR618044-1"/>
    </source>
</evidence>
<evidence type="ECO:0000256" key="14">
    <source>
        <dbReference type="PIRSR" id="PIRSR618044-2"/>
    </source>
</evidence>
<comment type="catalytic activity">
    <reaction evidence="12">
        <text>Preferential cleavage: (Ac)2-L-Lys-D-Ala-|-D-Ala. Also transpeptidation of peptidyl-alanyl moieties that are N-acyl substituents of D-alanine.</text>
        <dbReference type="EC" id="3.4.16.4"/>
    </reaction>
</comment>
<dbReference type="EC" id="3.4.16.4" evidence="4"/>
<evidence type="ECO:0000256" key="2">
    <source>
        <dbReference type="ARBA" id="ARBA00004752"/>
    </source>
</evidence>
<sequence>MKQPVPVSFARQMSIRETLIAVVLVIAILASAYIPTPPVAYAEGLEPKIEAPSAIVIDAKTGDILWEKNADEKHPIASTTKIMTAIIAIENKSLGETVTAGSDVLGTDGYGFEIPVGEKMRLEDFLYALLLYSANDAAVAVADYVGGSIDVFARMMNIQAKDIGANNTNYVNPHGLPVKGHPSNYSTARDLAKIARYAMKNKTFQNIVATRKRNLSRFGTGKRTIVENRNRLLWSYPAADGVKTGYTKEAGHCLVSSARRGDVQVISVVLGAATSEALFIESASLLEYGFGCFEKKRLLSKGKVYQTVRVGYGQTIDLTAASDIDGYIRRSRDIEIKTTTQSDIKLPVKKGATLGMITVFQSGKPVATVDLVVKQTLKKPTFFQAIDYYIKAAWNAIF</sequence>
<dbReference type="UniPathway" id="UPA00219"/>
<feature type="active site" evidence="13">
    <location>
        <position position="133"/>
    </location>
</feature>
<dbReference type="InterPro" id="IPR037167">
    <property type="entry name" value="Peptidase_S11_C_sf"/>
</dbReference>
<accession>A0A2M7T927</accession>
<dbReference type="InterPro" id="IPR018044">
    <property type="entry name" value="Peptidase_S11"/>
</dbReference>
<keyword evidence="7" id="KW-0732">Signal</keyword>
<comment type="similarity">
    <text evidence="3 15">Belongs to the peptidase S11 family.</text>
</comment>
<dbReference type="Gene3D" id="3.40.710.10">
    <property type="entry name" value="DD-peptidase/beta-lactamase superfamily"/>
    <property type="match status" value="1"/>
</dbReference>
<keyword evidence="11" id="KW-0961">Cell wall biogenesis/degradation</keyword>
<evidence type="ECO:0000256" key="15">
    <source>
        <dbReference type="RuleBase" id="RU004016"/>
    </source>
</evidence>
<evidence type="ECO:0000256" key="4">
    <source>
        <dbReference type="ARBA" id="ARBA00012448"/>
    </source>
</evidence>
<evidence type="ECO:0000256" key="1">
    <source>
        <dbReference type="ARBA" id="ARBA00003217"/>
    </source>
</evidence>
<dbReference type="Pfam" id="PF07943">
    <property type="entry name" value="PBP5_C"/>
    <property type="match status" value="1"/>
</dbReference>
<dbReference type="PANTHER" id="PTHR21581">
    <property type="entry name" value="D-ALANYL-D-ALANINE CARBOXYPEPTIDASE"/>
    <property type="match status" value="1"/>
</dbReference>
<evidence type="ECO:0000259" key="16">
    <source>
        <dbReference type="SMART" id="SM00936"/>
    </source>
</evidence>
<dbReference type="GO" id="GO:0009002">
    <property type="term" value="F:serine-type D-Ala-D-Ala carboxypeptidase activity"/>
    <property type="evidence" value="ECO:0007669"/>
    <property type="project" value="UniProtKB-EC"/>
</dbReference>
<dbReference type="GO" id="GO:0071555">
    <property type="term" value="P:cell wall organization"/>
    <property type="evidence" value="ECO:0007669"/>
    <property type="project" value="UniProtKB-KW"/>
</dbReference>
<keyword evidence="5 17" id="KW-0121">Carboxypeptidase</keyword>
<dbReference type="InterPro" id="IPR012338">
    <property type="entry name" value="Beta-lactam/transpept-like"/>
</dbReference>
<keyword evidence="8" id="KW-0378">Hydrolase</keyword>
<evidence type="ECO:0000256" key="5">
    <source>
        <dbReference type="ARBA" id="ARBA00022645"/>
    </source>
</evidence>
<comment type="pathway">
    <text evidence="2">Cell wall biogenesis; peptidoglycan biosynthesis.</text>
</comment>
<dbReference type="SUPFAM" id="SSF69189">
    <property type="entry name" value="Penicillin-binding protein associated domain"/>
    <property type="match status" value="1"/>
</dbReference>
<feature type="active site" description="Proton acceptor" evidence="13">
    <location>
        <position position="81"/>
    </location>
</feature>
<feature type="active site" description="Acyl-ester intermediate" evidence="13">
    <location>
        <position position="78"/>
    </location>
</feature>
<dbReference type="SUPFAM" id="SSF56601">
    <property type="entry name" value="beta-lactamase/transpeptidase-like"/>
    <property type="match status" value="1"/>
</dbReference>
<comment type="caution">
    <text evidence="17">The sequence shown here is derived from an EMBL/GenBank/DDBJ whole genome shotgun (WGS) entry which is preliminary data.</text>
</comment>
<gene>
    <name evidence="17" type="ORF">COY37_03555</name>
</gene>
<dbReference type="SMART" id="SM00936">
    <property type="entry name" value="PBP5_C"/>
    <property type="match status" value="1"/>
</dbReference>
<organism evidence="17 18">
    <name type="scientific">Candidatus Aquicultor secundus</name>
    <dbReference type="NCBI Taxonomy" id="1973895"/>
    <lineage>
        <taxon>Bacteria</taxon>
        <taxon>Bacillati</taxon>
        <taxon>Actinomycetota</taxon>
        <taxon>Candidatus Aquicultoria</taxon>
        <taxon>Candidatus Aquicultorales</taxon>
        <taxon>Candidatus Aquicultoraceae</taxon>
        <taxon>Candidatus Aquicultor</taxon>
    </lineage>
</organism>
<evidence type="ECO:0000256" key="7">
    <source>
        <dbReference type="ARBA" id="ARBA00022729"/>
    </source>
</evidence>
<dbReference type="Pfam" id="PF00768">
    <property type="entry name" value="Peptidase_S11"/>
    <property type="match status" value="1"/>
</dbReference>
<dbReference type="GO" id="GO:0008360">
    <property type="term" value="P:regulation of cell shape"/>
    <property type="evidence" value="ECO:0007669"/>
    <property type="project" value="UniProtKB-KW"/>
</dbReference>
<evidence type="ECO:0000256" key="6">
    <source>
        <dbReference type="ARBA" id="ARBA00022670"/>
    </source>
</evidence>
<dbReference type="InterPro" id="IPR012907">
    <property type="entry name" value="Peptidase_S11_C"/>
</dbReference>
<keyword evidence="6" id="KW-0645">Protease</keyword>
<evidence type="ECO:0000313" key="17">
    <source>
        <dbReference type="EMBL" id="PIZ40616.1"/>
    </source>
</evidence>
<evidence type="ECO:0000256" key="11">
    <source>
        <dbReference type="ARBA" id="ARBA00023316"/>
    </source>
</evidence>
<feature type="domain" description="Peptidase S11 D-Ala-D-Ala carboxypeptidase A C-terminal" evidence="16">
    <location>
        <begin position="293"/>
        <end position="379"/>
    </location>
</feature>
<proteinExistence type="inferred from homology"/>
<comment type="function">
    <text evidence="1">Removes C-terminal D-alanyl residues from sugar-peptide cell wall precursors.</text>
</comment>
<feature type="binding site" evidence="14">
    <location>
        <position position="243"/>
    </location>
    <ligand>
        <name>substrate</name>
    </ligand>
</feature>
<dbReference type="EMBL" id="PFNG01000085">
    <property type="protein sequence ID" value="PIZ40616.1"/>
    <property type="molecule type" value="Genomic_DNA"/>
</dbReference>
<keyword evidence="10" id="KW-0573">Peptidoglycan synthesis</keyword>
<dbReference type="AlphaFoldDB" id="A0A2M7T927"/>
<dbReference type="GO" id="GO:0009252">
    <property type="term" value="P:peptidoglycan biosynthetic process"/>
    <property type="evidence" value="ECO:0007669"/>
    <property type="project" value="UniProtKB-UniPathway"/>
</dbReference>
<dbReference type="InterPro" id="IPR001967">
    <property type="entry name" value="Peptidase_S11_N"/>
</dbReference>
<reference evidence="18" key="1">
    <citation type="submission" date="2017-09" db="EMBL/GenBank/DDBJ databases">
        <title>Depth-based differentiation of microbial function through sediment-hosted aquifers and enrichment of novel symbionts in the deep terrestrial subsurface.</title>
        <authorList>
            <person name="Probst A.J."/>
            <person name="Ladd B."/>
            <person name="Jarett J.K."/>
            <person name="Geller-Mcgrath D.E."/>
            <person name="Sieber C.M.K."/>
            <person name="Emerson J.B."/>
            <person name="Anantharaman K."/>
            <person name="Thomas B.C."/>
            <person name="Malmstrom R."/>
            <person name="Stieglmeier M."/>
            <person name="Klingl A."/>
            <person name="Woyke T."/>
            <person name="Ryan C.M."/>
            <person name="Banfield J.F."/>
        </authorList>
    </citation>
    <scope>NUCLEOTIDE SEQUENCE [LARGE SCALE GENOMIC DNA]</scope>
</reference>
<dbReference type="RefSeq" id="WP_286678953.1">
    <property type="nucleotide sequence ID" value="NZ_MNXI01000117.1"/>
</dbReference>
<dbReference type="GO" id="GO:0006508">
    <property type="term" value="P:proteolysis"/>
    <property type="evidence" value="ECO:0007669"/>
    <property type="project" value="UniProtKB-KW"/>
</dbReference>
<evidence type="ECO:0000256" key="8">
    <source>
        <dbReference type="ARBA" id="ARBA00022801"/>
    </source>
</evidence>
<dbReference type="Gene3D" id="2.60.410.10">
    <property type="entry name" value="D-Ala-D-Ala carboxypeptidase, C-terminal domain"/>
    <property type="match status" value="1"/>
</dbReference>
<evidence type="ECO:0000256" key="9">
    <source>
        <dbReference type="ARBA" id="ARBA00022960"/>
    </source>
</evidence>
<dbReference type="PANTHER" id="PTHR21581:SF6">
    <property type="entry name" value="TRAFFICKING PROTEIN PARTICLE COMPLEX SUBUNIT 12"/>
    <property type="match status" value="1"/>
</dbReference>
<evidence type="ECO:0000256" key="10">
    <source>
        <dbReference type="ARBA" id="ARBA00022984"/>
    </source>
</evidence>
<dbReference type="PRINTS" id="PR00725">
    <property type="entry name" value="DADACBPTASE1"/>
</dbReference>
<dbReference type="InterPro" id="IPR015956">
    <property type="entry name" value="Peniciliin-bd_prot_C_sf"/>
</dbReference>
<evidence type="ECO:0000256" key="3">
    <source>
        <dbReference type="ARBA" id="ARBA00007164"/>
    </source>
</evidence>
<keyword evidence="9" id="KW-0133">Cell shape</keyword>
<name>A0A2M7T927_9ACTN</name>
<evidence type="ECO:0000313" key="18">
    <source>
        <dbReference type="Proteomes" id="UP000230956"/>
    </source>
</evidence>
<protein>
    <recommendedName>
        <fullName evidence="4">serine-type D-Ala-D-Ala carboxypeptidase</fullName>
        <ecNumber evidence="4">3.4.16.4</ecNumber>
    </recommendedName>
</protein>